<proteinExistence type="predicted"/>
<evidence type="ECO:0000313" key="2">
    <source>
        <dbReference type="Proteomes" id="UP000192591"/>
    </source>
</evidence>
<evidence type="ECO:0000313" key="1">
    <source>
        <dbReference type="EMBL" id="OQO91175.1"/>
    </source>
</evidence>
<accession>A0A1V9A209</accession>
<dbReference type="AlphaFoldDB" id="A0A1V9A209"/>
<comment type="caution">
    <text evidence="1">The sequence shown here is derived from an EMBL/GenBank/DDBJ whole genome shotgun (WGS) entry which is preliminary data.</text>
</comment>
<sequence length="186" mass="20217">MIETDRELLTRLGRFNRHLGAVAVELMHRQDGGELPAEGLCALADRLAALAADLHARAAEIDNVVVRTCCRSAAPLPGKQWEVLEDLFAQMCERTDGTLEDLHDRGRGILETCRPADRPGTALPGGDSLQRRIQQVIGALAHLADAATDDPRAVRATGEAVTDLARHMLAHHTTRAVTDPSEKEPR</sequence>
<dbReference type="EMBL" id="MWIH01000006">
    <property type="protein sequence ID" value="OQO91175.1"/>
    <property type="molecule type" value="Genomic_DNA"/>
</dbReference>
<keyword evidence="2" id="KW-1185">Reference proteome</keyword>
<dbReference type="RefSeq" id="WP_081193427.1">
    <property type="nucleotide sequence ID" value="NZ_MWIH01000006.1"/>
</dbReference>
<reference evidence="1 2" key="1">
    <citation type="submission" date="2017-02" db="EMBL/GenBank/DDBJ databases">
        <title>Draft genome of Saccharomonospora sp. 154.</title>
        <authorList>
            <person name="Alonso-Carmona G.S."/>
            <person name="De La Haba R."/>
            <person name="Vera-Gargallo B."/>
            <person name="Sandoval-Trujillo A.H."/>
            <person name="Ramirez-Duran N."/>
            <person name="Ventosa A."/>
        </authorList>
    </citation>
    <scope>NUCLEOTIDE SEQUENCE [LARGE SCALE GENOMIC DNA]</scope>
    <source>
        <strain evidence="1 2">LRS4.154</strain>
    </source>
</reference>
<organism evidence="1 2">
    <name type="scientific">Saccharomonospora piscinae</name>
    <dbReference type="NCBI Taxonomy" id="687388"/>
    <lineage>
        <taxon>Bacteria</taxon>
        <taxon>Bacillati</taxon>
        <taxon>Actinomycetota</taxon>
        <taxon>Actinomycetes</taxon>
        <taxon>Pseudonocardiales</taxon>
        <taxon>Pseudonocardiaceae</taxon>
        <taxon>Saccharomonospora</taxon>
    </lineage>
</organism>
<gene>
    <name evidence="1" type="ORF">B1813_16990</name>
</gene>
<name>A0A1V9A209_SACPI</name>
<dbReference type="Proteomes" id="UP000192591">
    <property type="component" value="Unassembled WGS sequence"/>
</dbReference>
<protein>
    <submittedName>
        <fullName evidence="1">Uncharacterized protein</fullName>
    </submittedName>
</protein>